<gene>
    <name evidence="1" type="ORF">S01H4_43920</name>
</gene>
<name>X1E249_9ZZZZ</name>
<reference evidence="1" key="1">
    <citation type="journal article" date="2014" name="Front. Microbiol.">
        <title>High frequency of phylogenetically diverse reductive dehalogenase-homologous genes in deep subseafloor sedimentary metagenomes.</title>
        <authorList>
            <person name="Kawai M."/>
            <person name="Futagami T."/>
            <person name="Toyoda A."/>
            <person name="Takaki Y."/>
            <person name="Nishi S."/>
            <person name="Hori S."/>
            <person name="Arai W."/>
            <person name="Tsubouchi T."/>
            <person name="Morono Y."/>
            <person name="Uchiyama I."/>
            <person name="Ito T."/>
            <person name="Fujiyama A."/>
            <person name="Inagaki F."/>
            <person name="Takami H."/>
        </authorList>
    </citation>
    <scope>NUCLEOTIDE SEQUENCE</scope>
    <source>
        <strain evidence="1">Expedition CK06-06</strain>
    </source>
</reference>
<sequence>VPVMVALWPLFVWGIYLPDTERSLKREQGEYSKAQNIMLEILALDPGRLEFTDANSAPAEFAYISAVDKVASYCGIPSANYKLSTGPIITRGGKKSQTATVGLKDVSITKFAKFLSTIQLRWADLQCVQLRKLKKKAGFPDRWDVDLEFKYYY</sequence>
<organism evidence="1">
    <name type="scientific">marine sediment metagenome</name>
    <dbReference type="NCBI Taxonomy" id="412755"/>
    <lineage>
        <taxon>unclassified sequences</taxon>
        <taxon>metagenomes</taxon>
        <taxon>ecological metagenomes</taxon>
    </lineage>
</organism>
<accession>X1E249</accession>
<dbReference type="EMBL" id="BART01024284">
    <property type="protein sequence ID" value="GAH02743.1"/>
    <property type="molecule type" value="Genomic_DNA"/>
</dbReference>
<protein>
    <submittedName>
        <fullName evidence="1">Uncharacterized protein</fullName>
    </submittedName>
</protein>
<feature type="non-terminal residue" evidence="1">
    <location>
        <position position="1"/>
    </location>
</feature>
<evidence type="ECO:0000313" key="1">
    <source>
        <dbReference type="EMBL" id="GAH02743.1"/>
    </source>
</evidence>
<comment type="caution">
    <text evidence="1">The sequence shown here is derived from an EMBL/GenBank/DDBJ whole genome shotgun (WGS) entry which is preliminary data.</text>
</comment>
<dbReference type="AlphaFoldDB" id="X1E249"/>
<proteinExistence type="predicted"/>